<organism evidence="1 2">
    <name type="scientific">Candidatus Methylacidithermus pantelleriae</name>
    <dbReference type="NCBI Taxonomy" id="2744239"/>
    <lineage>
        <taxon>Bacteria</taxon>
        <taxon>Pseudomonadati</taxon>
        <taxon>Verrucomicrobiota</taxon>
        <taxon>Methylacidiphilae</taxon>
        <taxon>Methylacidiphilales</taxon>
        <taxon>Methylacidiphilaceae</taxon>
        <taxon>Candidatus Methylacidithermus</taxon>
    </lineage>
</organism>
<gene>
    <name evidence="1" type="ORF">MPNT_90091</name>
</gene>
<evidence type="ECO:0000313" key="1">
    <source>
        <dbReference type="EMBL" id="CAF0705425.1"/>
    </source>
</evidence>
<comment type="caution">
    <text evidence="1">The sequence shown here is derived from an EMBL/GenBank/DDBJ whole genome shotgun (WGS) entry which is preliminary data.</text>
</comment>
<keyword evidence="2" id="KW-1185">Reference proteome</keyword>
<dbReference type="EMBL" id="CAJNOB010000071">
    <property type="protein sequence ID" value="CAF0705425.1"/>
    <property type="molecule type" value="Genomic_DNA"/>
</dbReference>
<proteinExistence type="predicted"/>
<sequence length="58" mass="6573">MERVFAAAFKGAWEGRQVRLLAGCVLKDRWVAAVERFFWTNAKFFVHRCGKLLASGGL</sequence>
<dbReference type="Proteomes" id="UP000663859">
    <property type="component" value="Unassembled WGS sequence"/>
</dbReference>
<accession>A0A8J2BT55</accession>
<evidence type="ECO:0000313" key="2">
    <source>
        <dbReference type="Proteomes" id="UP000663859"/>
    </source>
</evidence>
<protein>
    <submittedName>
        <fullName evidence="1">Uncharacterized protein</fullName>
    </submittedName>
</protein>
<name>A0A8J2BT55_9BACT</name>
<reference evidence="1" key="1">
    <citation type="submission" date="2021-02" db="EMBL/GenBank/DDBJ databases">
        <authorList>
            <person name="Cremers G."/>
            <person name="Picone N."/>
        </authorList>
    </citation>
    <scope>NUCLEOTIDE SEQUENCE</scope>
    <source>
        <strain evidence="1">PQ17</strain>
    </source>
</reference>
<dbReference type="AlphaFoldDB" id="A0A8J2BT55"/>